<dbReference type="EMBL" id="JBHSBA010000015">
    <property type="protein sequence ID" value="MFC4127801.1"/>
    <property type="molecule type" value="Genomic_DNA"/>
</dbReference>
<dbReference type="Pfam" id="PF01494">
    <property type="entry name" value="FAD_binding_3"/>
    <property type="match status" value="1"/>
</dbReference>
<dbReference type="InterPro" id="IPR002938">
    <property type="entry name" value="FAD-bd"/>
</dbReference>
<dbReference type="RefSeq" id="WP_378553513.1">
    <property type="nucleotide sequence ID" value="NZ_JBHSBA010000015.1"/>
</dbReference>
<proteinExistence type="predicted"/>
<dbReference type="Gene3D" id="3.40.30.120">
    <property type="match status" value="1"/>
</dbReference>
<dbReference type="Proteomes" id="UP001595767">
    <property type="component" value="Unassembled WGS sequence"/>
</dbReference>
<dbReference type="InterPro" id="IPR050641">
    <property type="entry name" value="RIFMO-like"/>
</dbReference>
<evidence type="ECO:0000256" key="2">
    <source>
        <dbReference type="ARBA" id="ARBA00022630"/>
    </source>
</evidence>
<keyword evidence="3" id="KW-0274">FAD</keyword>
<keyword evidence="5" id="KW-0503">Monooxygenase</keyword>
<dbReference type="GO" id="GO:0004497">
    <property type="term" value="F:monooxygenase activity"/>
    <property type="evidence" value="ECO:0007669"/>
    <property type="project" value="UniProtKB-KW"/>
</dbReference>
<evidence type="ECO:0000256" key="3">
    <source>
        <dbReference type="ARBA" id="ARBA00022827"/>
    </source>
</evidence>
<dbReference type="Pfam" id="PF21274">
    <property type="entry name" value="Rng_hyd_C"/>
    <property type="match status" value="1"/>
</dbReference>
<dbReference type="InterPro" id="IPR036188">
    <property type="entry name" value="FAD/NAD-bd_sf"/>
</dbReference>
<evidence type="ECO:0000256" key="1">
    <source>
        <dbReference type="ARBA" id="ARBA00001974"/>
    </source>
</evidence>
<keyword evidence="2" id="KW-0285">Flavoprotein</keyword>
<comment type="caution">
    <text evidence="5">The sequence shown here is derived from an EMBL/GenBank/DDBJ whole genome shotgun (WGS) entry which is preliminary data.</text>
</comment>
<sequence>MTDNDVDVIVVGGGPSGLTVAAEIAATGAQVLVLEKRSSDPVSRAGTLLPRPLELFDARGIADRFISRTCEINPHPFQSWHIWGGMHPIDWTTRDSRFQFTLFLPQHETELILHDWATDKGVDIRFHQEVVDLQYDDADRVLVTSLDSDGHPCQSSARYVVGADGGHSAVRKLTNIAFEGRDATFTGVIADAEMAFPWPGGLRVGHNEYGWLTTFPFGPGLTRFVMVHRDDRTEPKSAPVTLAGLTECVSQILGETVSIPVLRASSRYTDAQRIATRFRSDRVFLVGESARIHYPASGMGMNYCLQDAFNLGWKLGAVLQGHADEALLDTYETERRPISLDLLRSVDAQVAIQFDFSPEGLTLSTALQEKLLPMPAVNSLLQLELNGLETPYPSVRPGHPMVGHPVPDFELLRSDGSTVRLYELLRDGQFVLLDLSGTGTLGDLDSPAVRLVQAHPAKLPEALDKAMCLLVRPDTYLAWTTELPPDPADVLSRLEQWLNVRNTHSLSTNLLNGQPR</sequence>
<reference evidence="6" key="1">
    <citation type="journal article" date="2019" name="Int. J. Syst. Evol. Microbiol.">
        <title>The Global Catalogue of Microorganisms (GCM) 10K type strain sequencing project: providing services to taxonomists for standard genome sequencing and annotation.</title>
        <authorList>
            <consortium name="The Broad Institute Genomics Platform"/>
            <consortium name="The Broad Institute Genome Sequencing Center for Infectious Disease"/>
            <person name="Wu L."/>
            <person name="Ma J."/>
        </authorList>
    </citation>
    <scope>NUCLEOTIDE SEQUENCE [LARGE SCALE GENOMIC DNA]</scope>
    <source>
        <strain evidence="6">CGMCC 4.7204</strain>
    </source>
</reference>
<evidence type="ECO:0000313" key="6">
    <source>
        <dbReference type="Proteomes" id="UP001595767"/>
    </source>
</evidence>
<keyword evidence="5" id="KW-0560">Oxidoreductase</keyword>
<dbReference type="Gene3D" id="3.30.70.2450">
    <property type="match status" value="1"/>
</dbReference>
<dbReference type="Gene3D" id="3.50.50.60">
    <property type="entry name" value="FAD/NAD(P)-binding domain"/>
    <property type="match status" value="1"/>
</dbReference>
<dbReference type="PRINTS" id="PR00420">
    <property type="entry name" value="RNGMNOXGNASE"/>
</dbReference>
<evidence type="ECO:0000259" key="4">
    <source>
        <dbReference type="Pfam" id="PF01494"/>
    </source>
</evidence>
<keyword evidence="6" id="KW-1185">Reference proteome</keyword>
<accession>A0ABV8LAC2</accession>
<name>A0ABV8LAC2_9NOCA</name>
<protein>
    <submittedName>
        <fullName evidence="5">FAD-dependent monooxygenase</fullName>
    </submittedName>
</protein>
<organism evidence="5 6">
    <name type="scientific">Nocardia rhizosphaerae</name>
    <dbReference type="NCBI Taxonomy" id="1691571"/>
    <lineage>
        <taxon>Bacteria</taxon>
        <taxon>Bacillati</taxon>
        <taxon>Actinomycetota</taxon>
        <taxon>Actinomycetes</taxon>
        <taxon>Mycobacteriales</taxon>
        <taxon>Nocardiaceae</taxon>
        <taxon>Nocardia</taxon>
    </lineage>
</organism>
<evidence type="ECO:0000313" key="5">
    <source>
        <dbReference type="EMBL" id="MFC4127801.1"/>
    </source>
</evidence>
<dbReference type="SUPFAM" id="SSF51905">
    <property type="entry name" value="FAD/NAD(P)-binding domain"/>
    <property type="match status" value="1"/>
</dbReference>
<comment type="cofactor">
    <cofactor evidence="1">
        <name>FAD</name>
        <dbReference type="ChEBI" id="CHEBI:57692"/>
    </cofactor>
</comment>
<dbReference type="PANTHER" id="PTHR43004:SF19">
    <property type="entry name" value="BINDING MONOOXYGENASE, PUTATIVE (JCVI)-RELATED"/>
    <property type="match status" value="1"/>
</dbReference>
<gene>
    <name evidence="5" type="ORF">ACFOW8_23015</name>
</gene>
<feature type="domain" description="FAD-binding" evidence="4">
    <location>
        <begin position="5"/>
        <end position="343"/>
    </location>
</feature>
<dbReference type="PANTHER" id="PTHR43004">
    <property type="entry name" value="TRK SYSTEM POTASSIUM UPTAKE PROTEIN"/>
    <property type="match status" value="1"/>
</dbReference>